<dbReference type="STRING" id="3760.A0A251NLE6"/>
<accession>A0A251NLE6</accession>
<keyword evidence="1" id="KW-1133">Transmembrane helix</keyword>
<feature type="transmembrane region" description="Helical" evidence="1">
    <location>
        <begin position="28"/>
        <end position="46"/>
    </location>
</feature>
<keyword evidence="1" id="KW-0472">Membrane</keyword>
<keyword evidence="1" id="KW-0812">Transmembrane</keyword>
<comment type="subcellular location">
    <subcellularLocation>
        <location evidence="1">Endoplasmic reticulum membrane</location>
        <topology evidence="1">Multi-pass membrane protein</topology>
    </subcellularLocation>
</comment>
<gene>
    <name evidence="2" type="ORF">PRUPE_6G034900</name>
</gene>
<evidence type="ECO:0000256" key="1">
    <source>
        <dbReference type="RuleBase" id="RU365067"/>
    </source>
</evidence>
<dbReference type="Gramene" id="ONH99529">
    <property type="protein sequence ID" value="ONH99529"/>
    <property type="gene ID" value="PRUPE_6G034900"/>
</dbReference>
<proteinExistence type="inferred from homology"/>
<dbReference type="InterPro" id="IPR007594">
    <property type="entry name" value="RFT1"/>
</dbReference>
<dbReference type="GO" id="GO:0005789">
    <property type="term" value="C:endoplasmic reticulum membrane"/>
    <property type="evidence" value="ECO:0007669"/>
    <property type="project" value="UniProtKB-SubCell"/>
</dbReference>
<name>A0A251NLE6_PRUPE</name>
<reference evidence="2 3" key="1">
    <citation type="journal article" date="2013" name="Nat. Genet.">
        <title>The high-quality draft genome of peach (Prunus persica) identifies unique patterns of genetic diversity, domestication and genome evolution.</title>
        <authorList>
            <consortium name="International Peach Genome Initiative"/>
            <person name="Verde I."/>
            <person name="Abbott A.G."/>
            <person name="Scalabrin S."/>
            <person name="Jung S."/>
            <person name="Shu S."/>
            <person name="Marroni F."/>
            <person name="Zhebentyayeva T."/>
            <person name="Dettori M.T."/>
            <person name="Grimwood J."/>
            <person name="Cattonaro F."/>
            <person name="Zuccolo A."/>
            <person name="Rossini L."/>
            <person name="Jenkins J."/>
            <person name="Vendramin E."/>
            <person name="Meisel L.A."/>
            <person name="Decroocq V."/>
            <person name="Sosinski B."/>
            <person name="Prochnik S."/>
            <person name="Mitros T."/>
            <person name="Policriti A."/>
            <person name="Cipriani G."/>
            <person name="Dondini L."/>
            <person name="Ficklin S."/>
            <person name="Goodstein D.M."/>
            <person name="Xuan P."/>
            <person name="Del Fabbro C."/>
            <person name="Aramini V."/>
            <person name="Copetti D."/>
            <person name="Gonzalez S."/>
            <person name="Horner D.S."/>
            <person name="Falchi R."/>
            <person name="Lucas S."/>
            <person name="Mica E."/>
            <person name="Maldonado J."/>
            <person name="Lazzari B."/>
            <person name="Bielenberg D."/>
            <person name="Pirona R."/>
            <person name="Miculan M."/>
            <person name="Barakat A."/>
            <person name="Testolin R."/>
            <person name="Stella A."/>
            <person name="Tartarini S."/>
            <person name="Tonutti P."/>
            <person name="Arus P."/>
            <person name="Orellana A."/>
            <person name="Wells C."/>
            <person name="Main D."/>
            <person name="Vizzotto G."/>
            <person name="Silva H."/>
            <person name="Salamini F."/>
            <person name="Schmutz J."/>
            <person name="Morgante M."/>
            <person name="Rokhsar D.S."/>
        </authorList>
    </citation>
    <scope>NUCLEOTIDE SEQUENCE [LARGE SCALE GENOMIC DNA]</scope>
    <source>
        <strain evidence="3">cv. Nemared</strain>
    </source>
</reference>
<dbReference type="AlphaFoldDB" id="A0A251NLE6"/>
<dbReference type="EMBL" id="CM007656">
    <property type="protein sequence ID" value="ONH99529.1"/>
    <property type="molecule type" value="Genomic_DNA"/>
</dbReference>
<keyword evidence="3" id="KW-1185">Reference proteome</keyword>
<evidence type="ECO:0000313" key="3">
    <source>
        <dbReference type="Proteomes" id="UP000006882"/>
    </source>
</evidence>
<evidence type="ECO:0000313" key="2">
    <source>
        <dbReference type="EMBL" id="ONH99529.1"/>
    </source>
</evidence>
<protein>
    <recommendedName>
        <fullName evidence="1">Protein RFT1 homolog</fullName>
    </recommendedName>
</protein>
<dbReference type="GO" id="GO:0006488">
    <property type="term" value="P:dolichol-linked oligosaccharide biosynthetic process"/>
    <property type="evidence" value="ECO:0007669"/>
    <property type="project" value="InterPro"/>
</dbReference>
<comment type="caution">
    <text evidence="1">Lacks conserved residue(s) required for the propagation of feature annotation.</text>
</comment>
<sequence length="51" mass="5735">MSRASSVGSQSQSLRDSSFVRQLSVEDFALYGVQFLLFVTCVLFLSREGVW</sequence>
<dbReference type="Pfam" id="PF04506">
    <property type="entry name" value="Rft-1"/>
    <property type="match status" value="1"/>
</dbReference>
<comment type="function">
    <text evidence="1">Intramembrane glycolipid transporter that operates in the biosynthetic pathway of dolichol-linked oligosaccharides, the glycan precursors employed in protein asparagine (N)-glycosylation. The sequential addition of sugars to dolichol pyrophosphate produces dolichol-linked oligosaccharides containing fourteen sugars, including two GlcNAcs, nine mannoses and three glucoses. Once assembled, the oligosaccharide is transferred from the lipid to nascent proteins by oligosaccharyltransferases. The assembly of dolichol-linked oligosaccharides begins on the cytosolic side of the endoplasmic reticulum membrane and finishes in its lumen. RFT1 could mediate the translocation of the cytosolically oriented intermediate DolPP-GlcNAc2Man5, produced by ALG11, into the ER lumen where dolichol-linked oligosaccharides assembly continues. However, the intramembrane lipid transporter activity could not be confirmed in vitro.</text>
</comment>
<dbReference type="Proteomes" id="UP000006882">
    <property type="component" value="Chromosome G6"/>
</dbReference>
<organism evidence="2 3">
    <name type="scientific">Prunus persica</name>
    <name type="common">Peach</name>
    <name type="synonym">Amygdalus persica</name>
    <dbReference type="NCBI Taxonomy" id="3760"/>
    <lineage>
        <taxon>Eukaryota</taxon>
        <taxon>Viridiplantae</taxon>
        <taxon>Streptophyta</taxon>
        <taxon>Embryophyta</taxon>
        <taxon>Tracheophyta</taxon>
        <taxon>Spermatophyta</taxon>
        <taxon>Magnoliopsida</taxon>
        <taxon>eudicotyledons</taxon>
        <taxon>Gunneridae</taxon>
        <taxon>Pentapetalae</taxon>
        <taxon>rosids</taxon>
        <taxon>fabids</taxon>
        <taxon>Rosales</taxon>
        <taxon>Rosaceae</taxon>
        <taxon>Amygdaloideae</taxon>
        <taxon>Amygdaleae</taxon>
        <taxon>Prunus</taxon>
    </lineage>
</organism>
<comment type="similarity">
    <text evidence="1">Belongs to the RFT1 family.</text>
</comment>